<reference evidence="2" key="1">
    <citation type="journal article" date="2021" name="PeerJ">
        <title>Extensive microbial diversity within the chicken gut microbiome revealed by metagenomics and culture.</title>
        <authorList>
            <person name="Gilroy R."/>
            <person name="Ravi A."/>
            <person name="Getino M."/>
            <person name="Pursley I."/>
            <person name="Horton D.L."/>
            <person name="Alikhan N.F."/>
            <person name="Baker D."/>
            <person name="Gharbi K."/>
            <person name="Hall N."/>
            <person name="Watson M."/>
            <person name="Adriaenssens E.M."/>
            <person name="Foster-Nyarko E."/>
            <person name="Jarju S."/>
            <person name="Secka A."/>
            <person name="Antonio M."/>
            <person name="Oren A."/>
            <person name="Chaudhuri R.R."/>
            <person name="La Ragione R."/>
            <person name="Hildebrand F."/>
            <person name="Pallen M.J."/>
        </authorList>
    </citation>
    <scope>NUCLEOTIDE SEQUENCE</scope>
    <source>
        <strain evidence="2">14324</strain>
    </source>
</reference>
<evidence type="ECO:0000256" key="1">
    <source>
        <dbReference type="SAM" id="Phobius"/>
    </source>
</evidence>
<protein>
    <recommendedName>
        <fullName evidence="4">ABC-2 family transporter protein</fullName>
    </recommendedName>
</protein>
<reference evidence="2" key="2">
    <citation type="submission" date="2021-04" db="EMBL/GenBank/DDBJ databases">
        <authorList>
            <person name="Gilroy R."/>
        </authorList>
    </citation>
    <scope>NUCLEOTIDE SEQUENCE</scope>
    <source>
        <strain evidence="2">14324</strain>
    </source>
</reference>
<evidence type="ECO:0000313" key="3">
    <source>
        <dbReference type="Proteomes" id="UP000824041"/>
    </source>
</evidence>
<keyword evidence="1" id="KW-0472">Membrane</keyword>
<feature type="transmembrane region" description="Helical" evidence="1">
    <location>
        <begin position="20"/>
        <end position="37"/>
    </location>
</feature>
<proteinExistence type="predicted"/>
<evidence type="ECO:0008006" key="4">
    <source>
        <dbReference type="Google" id="ProtNLM"/>
    </source>
</evidence>
<comment type="caution">
    <text evidence="2">The sequence shown here is derived from an EMBL/GenBank/DDBJ whole genome shotgun (WGS) entry which is preliminary data.</text>
</comment>
<feature type="transmembrane region" description="Helical" evidence="1">
    <location>
        <begin position="173"/>
        <end position="191"/>
    </location>
</feature>
<keyword evidence="1" id="KW-0812">Transmembrane</keyword>
<accession>A0A9D2IUM8</accession>
<organism evidence="2 3">
    <name type="scientific">Candidatus Blautia faecigallinarum</name>
    <dbReference type="NCBI Taxonomy" id="2838488"/>
    <lineage>
        <taxon>Bacteria</taxon>
        <taxon>Bacillati</taxon>
        <taxon>Bacillota</taxon>
        <taxon>Clostridia</taxon>
        <taxon>Lachnospirales</taxon>
        <taxon>Lachnospiraceae</taxon>
        <taxon>Blautia</taxon>
    </lineage>
</organism>
<dbReference type="AlphaFoldDB" id="A0A9D2IUM8"/>
<name>A0A9D2IUM8_9FIRM</name>
<feature type="transmembrane region" description="Helical" evidence="1">
    <location>
        <begin position="261"/>
        <end position="280"/>
    </location>
</feature>
<feature type="transmembrane region" description="Helical" evidence="1">
    <location>
        <begin position="197"/>
        <end position="215"/>
    </location>
</feature>
<gene>
    <name evidence="2" type="ORF">IAA21_09795</name>
</gene>
<evidence type="ECO:0000313" key="2">
    <source>
        <dbReference type="EMBL" id="HIZ23072.1"/>
    </source>
</evidence>
<dbReference type="EMBL" id="DXBU01000132">
    <property type="protein sequence ID" value="HIZ23072.1"/>
    <property type="molecule type" value="Genomic_DNA"/>
</dbReference>
<sequence length="295" mass="33019">MIRKIFLIAGENFSGWHRNVRIWLTFALGLVLCLMLSEQMLSRAQTYETPVQMFEPFIWTFGNGQSVLLSTLLLLILFADMPFFDQTAPYRLVRMERGIWLAGQVLYVALAVAVYDLFLLIAEALIAMPFAYGGNVWSETSAAFAYSGEGLLGVPVSLKTMEISTPYGCMAQVFLLMLLYSLFLASLMLFLNLTWGNAAGVLGALLVNLYGYLLDPELIRQIFHIPSGVLYRANVLCGWLSPLNHATFPMHNFGYDYLPGIGVSAGFFLVCTGLFLGLSVSRMRKYNFIFAQVEE</sequence>
<feature type="transmembrane region" description="Helical" evidence="1">
    <location>
        <begin position="99"/>
        <end position="122"/>
    </location>
</feature>
<keyword evidence="1" id="KW-1133">Transmembrane helix</keyword>
<feature type="transmembrane region" description="Helical" evidence="1">
    <location>
        <begin position="57"/>
        <end position="78"/>
    </location>
</feature>
<dbReference type="Proteomes" id="UP000824041">
    <property type="component" value="Unassembled WGS sequence"/>
</dbReference>